<dbReference type="InterPro" id="IPR003101">
    <property type="entry name" value="KIX_dom"/>
</dbReference>
<evidence type="ECO:0000256" key="1">
    <source>
        <dbReference type="ARBA" id="ARBA00004123"/>
    </source>
</evidence>
<evidence type="ECO:0000256" key="25">
    <source>
        <dbReference type="SAM" id="MobiDB-lite"/>
    </source>
</evidence>
<protein>
    <recommendedName>
        <fullName evidence="3">histone acetyltransferase</fullName>
        <ecNumber evidence="3">2.3.1.48</ecNumber>
    </recommendedName>
</protein>
<dbReference type="Pfam" id="PF06001">
    <property type="entry name" value="RING_CBP-p300"/>
    <property type="match status" value="1"/>
</dbReference>
<feature type="domain" description="TAZ-type" evidence="27">
    <location>
        <begin position="1749"/>
        <end position="1830"/>
    </location>
</feature>
<dbReference type="GO" id="GO:0005737">
    <property type="term" value="C:cytoplasm"/>
    <property type="evidence" value="ECO:0007669"/>
    <property type="project" value="UniProtKB-SubCell"/>
</dbReference>
<feature type="compositionally biased region" description="Polar residues" evidence="25">
    <location>
        <begin position="901"/>
        <end position="950"/>
    </location>
</feature>
<evidence type="ECO:0000256" key="20">
    <source>
        <dbReference type="ARBA" id="ARBA00023315"/>
    </source>
</evidence>
<feature type="compositionally biased region" description="Low complexity" evidence="25">
    <location>
        <begin position="1950"/>
        <end position="1977"/>
    </location>
</feature>
<feature type="domain" description="Bromo" evidence="26">
    <location>
        <begin position="1087"/>
        <end position="1159"/>
    </location>
</feature>
<evidence type="ECO:0000256" key="7">
    <source>
        <dbReference type="ARBA" id="ARBA00022553"/>
    </source>
</evidence>
<keyword evidence="14" id="KW-0007">Acetylation</keyword>
<feature type="region of interest" description="Disordered" evidence="25">
    <location>
        <begin position="1854"/>
        <end position="2053"/>
    </location>
</feature>
<feature type="compositionally biased region" description="Pro residues" evidence="25">
    <location>
        <begin position="670"/>
        <end position="689"/>
    </location>
</feature>
<feature type="region of interest" description="Disordered" evidence="25">
    <location>
        <begin position="1"/>
        <end position="34"/>
    </location>
</feature>
<feature type="compositionally biased region" description="Gly residues" evidence="25">
    <location>
        <begin position="820"/>
        <end position="834"/>
    </location>
</feature>
<dbReference type="GO" id="GO:0000123">
    <property type="term" value="C:histone acetyltransferase complex"/>
    <property type="evidence" value="ECO:0007669"/>
    <property type="project" value="InterPro"/>
</dbReference>
<dbReference type="FunFam" id="1.10.246.20:FF:000001">
    <property type="entry name" value="E1A binding protein p300"/>
    <property type="match status" value="1"/>
</dbReference>
<dbReference type="PANTHER" id="PTHR13808:SF29">
    <property type="entry name" value="HISTONE ACETYLTRANSFERASE P300"/>
    <property type="match status" value="1"/>
</dbReference>
<feature type="compositionally biased region" description="Low complexity" evidence="25">
    <location>
        <begin position="130"/>
        <end position="140"/>
    </location>
</feature>
<dbReference type="SMART" id="SM00551">
    <property type="entry name" value="ZnF_TAZ"/>
    <property type="match status" value="2"/>
</dbReference>
<dbReference type="InterPro" id="IPR038547">
    <property type="entry name" value="RING_CBP-p300_sf"/>
</dbReference>
<dbReference type="InterPro" id="IPR035898">
    <property type="entry name" value="TAZ_dom_sf"/>
</dbReference>
<keyword evidence="6" id="KW-1017">Isopeptide bond</keyword>
<keyword evidence="17 22" id="KW-0103">Bromodomain</keyword>
<keyword evidence="18" id="KW-0804">Transcription</keyword>
<dbReference type="InterPro" id="IPR014744">
    <property type="entry name" value="Nuc_rcpt_coact_CREBbp"/>
</dbReference>
<feature type="compositionally biased region" description="Pro residues" evidence="25">
    <location>
        <begin position="2560"/>
        <end position="2587"/>
    </location>
</feature>
<dbReference type="InterPro" id="IPR009110">
    <property type="entry name" value="Nuc_rcpt_coact"/>
</dbReference>
<feature type="compositionally biased region" description="Basic residues" evidence="25">
    <location>
        <begin position="1569"/>
        <end position="1579"/>
    </location>
</feature>
<feature type="domain" description="KIX" evidence="29">
    <location>
        <begin position="566"/>
        <end position="645"/>
    </location>
</feature>
<keyword evidence="32" id="KW-1185">Reference proteome</keyword>
<evidence type="ECO:0000256" key="23">
    <source>
        <dbReference type="PROSITE-ProRule" id="PRU00203"/>
    </source>
</evidence>
<dbReference type="PROSITE" id="PS51727">
    <property type="entry name" value="CBP_P300_HAT"/>
    <property type="match status" value="1"/>
</dbReference>
<evidence type="ECO:0000259" key="30">
    <source>
        <dbReference type="PROSITE" id="PS51727"/>
    </source>
</evidence>
<dbReference type="Pfam" id="PF00439">
    <property type="entry name" value="Bromodomain"/>
    <property type="match status" value="1"/>
</dbReference>
<feature type="zinc finger region" description="TAZ-type" evidence="23">
    <location>
        <begin position="1749"/>
        <end position="1830"/>
    </location>
</feature>
<feature type="compositionally biased region" description="Low complexity" evidence="25">
    <location>
        <begin position="764"/>
        <end position="774"/>
    </location>
</feature>
<evidence type="ECO:0000313" key="32">
    <source>
        <dbReference type="Proteomes" id="UP000677803"/>
    </source>
</evidence>
<dbReference type="FunFam" id="1.20.1020.10:FF:000002">
    <property type="entry name" value="E1A binding protein p300"/>
    <property type="match status" value="1"/>
</dbReference>
<dbReference type="InterPro" id="IPR018359">
    <property type="entry name" value="Bromodomain_CS"/>
</dbReference>
<dbReference type="InterPro" id="IPR013178">
    <property type="entry name" value="Histone_AcTrfase_Rtt109/CBP"/>
</dbReference>
<evidence type="ECO:0000256" key="9">
    <source>
        <dbReference type="ARBA" id="ARBA00022723"/>
    </source>
</evidence>
<dbReference type="CDD" id="cd20910">
    <property type="entry name" value="NCBD_CREBBP-p300_like"/>
    <property type="match status" value="1"/>
</dbReference>
<dbReference type="GO" id="GO:0003713">
    <property type="term" value="F:transcription coactivator activity"/>
    <property type="evidence" value="ECO:0007669"/>
    <property type="project" value="InterPro"/>
</dbReference>
<dbReference type="InterPro" id="IPR043145">
    <property type="entry name" value="Znf_ZZ_sf"/>
</dbReference>
<feature type="compositionally biased region" description="Low complexity" evidence="25">
    <location>
        <begin position="1872"/>
        <end position="1894"/>
    </location>
</feature>
<evidence type="ECO:0000256" key="8">
    <source>
        <dbReference type="ARBA" id="ARBA00022679"/>
    </source>
</evidence>
<feature type="zinc finger region" description="TAZ-type" evidence="23">
    <location>
        <begin position="331"/>
        <end position="417"/>
    </location>
</feature>
<evidence type="ECO:0000256" key="24">
    <source>
        <dbReference type="PROSITE-ProRule" id="PRU00228"/>
    </source>
</evidence>
<sequence>MADNVLESGPPSAKRPKLSSPALSLSASDGNDFGSLFDLEHDLPDELISSSDMGLTNGGDVSQLHTSLGALGGGIGGGGQDAAAKHKQLSELLRSGASGQPGGPASNNALSGPPMGMMGGVGVSPGGPQGHHPQSQQQSGLMHQVGMGGGMATLNRTAAMMGGQKANTGPQQQGLMGGQVVNGSPRMGYPGNGGMGNNNNMLAETLQQQQQQASQPMGPGGQAGMRPQQPGALNKMNMMANAGPYGGPYGQAAGQGLPGAGLGPQLQNKAGLPNNMAAQFSMDKKASPGQGLPGMTPQQQAGAVGGVSVGGPQVGLNAVGAGPGAGPPTADPEKRKLIQQQLVLLLHAHKCQRREQANGEVWQCNLPHCRTMKNVLNHMTHCQAGKSCQVAHCASSRQIISHWKNCTRHDCPVCLPLKNAGDKRNQQSLVNSAAVGLVNALGPGVPGGQANTPNLNPANQIDPSSIERAYAALGLPYQVNQTPQQPSQASMQNQGLQGQPGMRTLNTMGGNSMGVNGGVGVQPPNQQSPQLPDGMLHSSMNAQSLMSDGVGNLGSMPTAAPPSAAGMRKSWHEDITQDLRNHLVHKLVQAIFPTPDPAALKDRRMENLVAYARKVEGDMYESANSRAEYYHLLAEKIYKIQKELEEKRRTRLQKQGMMPGQPGLASPGLPQGPPGMGQPPMAPGQPPNGPLADPSMVRPPGPNQMVNRMQSPTGMNQFGQMGMQSMGQRSTPPLPLNPQLNQMGMGATRMGQPNAAQLQNQYLPPGQFPSSSPGLGSGPVGMNQSGAQTSVPLNQMPSLPSLPAGSPAAQSASSVPGSGPPGGSMGPSNTGGAGPLPSLPPSSAQPNSFPHCPPVRTNSPSPARSLTPQPHQTPPTLPRSQTPQPQTPTLGVVASPGPQAGQPSSVPTQNAHVPIKTPQTPLSQKPSLTADAQVSTPASVTSSTEPSSQLGPADGPTPSQEDVKTEVKKQPDEEDEGADAQGDGKGKIGRGHTDVKTEEKPEIKKEKPSGDGCKGEPMDTCSSSGSSSAETGEDVKPEVKKEPKEEEEGSGSSATSSSPASAQSKKKIFKPEELRQALMPTLESLYRQDPESLPFRQPVDPQLLGIPDYFDIVKNPMDLSTIKRKLDTGQYQEPWQYIEDIWLMFNNAWLYNRKTSRVYKYCSKLAEVFEVEIDPVMQGLGYCCGRKYEFSPQTLCCYGKQLCTIQRDGAYFSYQNRYHFCEKCFNEIQGESVSLGDDPSQPQTSINKDQFQRKKNDTLDPELLVECIDCGRKMHQICVLHNDTIWPSGFVCDNCLKKVNKTRKENKYAAKRLPQTKLGVFLESRVNDYLKRQSNPEAGEVTIRVVHVSDKVVEVKPGMKSRFVDSGEMAESFPYRMKALFAFEDIDGADVCFFGMHVQEYGSDCPPPNQRRVYISYLDSVHFFKPRQLRTAVYHEILLGYLEYVKRMGFTAGHIWACPPSEGDDYIFHCHPADQKIPKPKRLQEWYKKMLDKAVSERIIHDYKDIFKQATEDRLTSAKELPYFEGDFWPNVLEESIKELEQEEEERKREENSTSNESTDATKGDSKNAKKKNNKKTSKNKSSLSRANKKKPGMPSVSNDLSQKLYATMEKHKEVFFVIRLIAGPTANSLPPISDPDPLMACDLMDGRDAFLTLARDKHLEFSSLRRSLWSSMCMLVELHNQSQDRFVYTCNECKHHVETRFHCTVCEDYDLCITCYNTKGHEHKMDKLGLGLDDDSNNPSAAATQSPGDSRRLSIQRCIQSLVHACQCRNANCSLPSCQKMKRVVQHTKGCKRKTNGGCPICKQLIALCCYHAKHCQENKCPVPFCLNIKQKLRQQQLQHRLQQAQMLRRRMATMQRVGQPAGGPPGGPMVGLPSPGNNGTTAPSTPTSGGTQPPTPQTPTQSMPPGPQQGMTPGNGVQQQQQPGGMHPQHALHQFDQMASGGSGPGGMMSSPQHQQQMHPQVQQQQGGSGPNPQHLQQHPNNLPPYGGRAPGSSPIHPSQGKPLLGSATPPQQQQQQPGGGVMGGNMGGGQPPGQPPGQQQQQQPSSGPPPAAVEIALKIQRVADAQRKTALQRQAVAAGLMPPHHQQGQGQPMGMGHSGPVGMVGPQGMPPQSQATAAAAAARARMEQQGAPPGMMGVAGGHMQQPPPQQANLPPGPLPPQVQLQQQRMAAPLQNPQQQQWAGPGMPPQQRQAMMNQMSHSAMMAAQQQQQQQQQGQGHAPLMNMAQQQQQQLQQQQGPGGGLTVGAIAGAAGGNIPQAALQELLRHLRSPSSPLQQQQVLNILRSSPQLMAAFIKQRTSKYKGGQGGPGAVPGGVQGGVPGGVPGGAGPTGGPGGGVGAGGNPQMNMNAAATGQSGMHMGVQGGANQQQQQQMGVNHGQFQQPQPPQGQGFMGQQGMQPPAGGQGPGGGPPLGPQQPGGPQGPQGQGYPVSVGQQPISAAALQQRHQHHLQMQQQQGSMGEGGPGGGGVGGPQQPSQGSQPPQGGPPPPSLLQQALHQRLLQQQQQHLGPGGSPAHSNPMSPQQQQQMAPSPHPHPHLQGQALSTSLASQVRSPQQPSPRPQSQPPPPPPHSSPSPRMQPQPSPHHISPQMQTGSPHPAHLSQHHPGRGGPPPPPQQQQQQNSMEQFGSDESAMLSQLSSMAGLHGPGGSGQDPMNQNLNHNSLDHM</sequence>
<dbReference type="SMART" id="SM00291">
    <property type="entry name" value="ZnF_ZZ"/>
    <property type="match status" value="1"/>
</dbReference>
<evidence type="ECO:0000256" key="10">
    <source>
        <dbReference type="ARBA" id="ARBA00022737"/>
    </source>
</evidence>
<evidence type="ECO:0000256" key="6">
    <source>
        <dbReference type="ARBA" id="ARBA00022499"/>
    </source>
</evidence>
<dbReference type="Gene3D" id="3.30.40.10">
    <property type="entry name" value="Zinc/RING finger domain, C3HC4 (zinc finger)"/>
    <property type="match status" value="1"/>
</dbReference>
<dbReference type="InterPro" id="IPR036529">
    <property type="entry name" value="KIX_dom_sf"/>
</dbReference>
<dbReference type="SUPFAM" id="SSF69125">
    <property type="entry name" value="Nuclear receptor coactivator interlocking domain"/>
    <property type="match status" value="1"/>
</dbReference>
<evidence type="ECO:0000256" key="16">
    <source>
        <dbReference type="ARBA" id="ARBA00023108"/>
    </source>
</evidence>
<dbReference type="EMBL" id="CAJRST010008890">
    <property type="protein sequence ID" value="CAG5897504.1"/>
    <property type="molecule type" value="Genomic_DNA"/>
</dbReference>
<evidence type="ECO:0000256" key="12">
    <source>
        <dbReference type="ARBA" id="ARBA00022833"/>
    </source>
</evidence>
<evidence type="ECO:0000256" key="21">
    <source>
        <dbReference type="ARBA" id="ARBA00047411"/>
    </source>
</evidence>
<dbReference type="Pfam" id="PF02135">
    <property type="entry name" value="zf-TAZ"/>
    <property type="match status" value="2"/>
</dbReference>
<feature type="compositionally biased region" description="Low complexity" evidence="25">
    <location>
        <begin position="2368"/>
        <end position="2405"/>
    </location>
</feature>
<feature type="domain" description="TAZ-type" evidence="27">
    <location>
        <begin position="331"/>
        <end position="417"/>
    </location>
</feature>
<keyword evidence="8" id="KW-0808">Transferase</keyword>
<feature type="region of interest" description="Disordered" evidence="25">
    <location>
        <begin position="651"/>
        <end position="748"/>
    </location>
</feature>
<feature type="compositionally biased region" description="Pro residues" evidence="25">
    <location>
        <begin position="2148"/>
        <end position="2163"/>
    </location>
</feature>
<feature type="compositionally biased region" description="Gly residues" evidence="25">
    <location>
        <begin position="117"/>
        <end position="129"/>
    </location>
</feature>
<dbReference type="OrthoDB" id="899at2759"/>
<comment type="subcellular location">
    <subcellularLocation>
        <location evidence="2">Cytoplasm</location>
    </subcellularLocation>
    <subcellularLocation>
        <location evidence="1">Nucleus</location>
    </subcellularLocation>
</comment>
<dbReference type="Gene3D" id="1.20.1020.10">
    <property type="entry name" value="TAZ domain"/>
    <property type="match status" value="2"/>
</dbReference>
<dbReference type="InterPro" id="IPR010303">
    <property type="entry name" value="RING_CBP-p300"/>
</dbReference>
<dbReference type="GO" id="GO:0008270">
    <property type="term" value="F:zinc ion binding"/>
    <property type="evidence" value="ECO:0007669"/>
    <property type="project" value="UniProtKB-KW"/>
</dbReference>
<dbReference type="PROSITE" id="PS01357">
    <property type="entry name" value="ZF_ZZ_1"/>
    <property type="match status" value="1"/>
</dbReference>
<reference evidence="31" key="1">
    <citation type="submission" date="2021-05" db="EMBL/GenBank/DDBJ databases">
        <authorList>
            <person name="Tigano A."/>
        </authorList>
    </citation>
    <scope>NUCLEOTIDE SEQUENCE</scope>
</reference>
<dbReference type="Pfam" id="PF23570">
    <property type="entry name" value="PHD_P300"/>
    <property type="match status" value="1"/>
</dbReference>
<feature type="compositionally biased region" description="Gly residues" evidence="25">
    <location>
        <begin position="2463"/>
        <end position="2475"/>
    </location>
</feature>
<feature type="compositionally biased region" description="Basic and acidic residues" evidence="25">
    <location>
        <begin position="961"/>
        <end position="971"/>
    </location>
</feature>
<dbReference type="PRINTS" id="PR00503">
    <property type="entry name" value="BROMODOMAIN"/>
</dbReference>
<comment type="catalytic activity">
    <reaction evidence="21">
        <text>(S)-lactoyl-CoA + L-lysyl-[protein] = N(6)-[(S)-lactoyl]-L-lysyl-[protein] + CoA + H(+)</text>
        <dbReference type="Rhea" id="RHEA:61996"/>
        <dbReference type="Rhea" id="RHEA-COMP:9752"/>
        <dbReference type="Rhea" id="RHEA-COMP:19466"/>
        <dbReference type="ChEBI" id="CHEBI:15378"/>
        <dbReference type="ChEBI" id="CHEBI:29969"/>
        <dbReference type="ChEBI" id="CHEBI:57287"/>
        <dbReference type="ChEBI" id="CHEBI:231527"/>
        <dbReference type="ChEBI" id="CHEBI:231528"/>
    </reaction>
    <physiologicalReaction direction="left-to-right" evidence="21">
        <dbReference type="Rhea" id="RHEA:61997"/>
    </physiologicalReaction>
</comment>
<gene>
    <name evidence="31" type="ORF">MMEN_LOCUS8551</name>
</gene>
<dbReference type="InterPro" id="IPR056484">
    <property type="entry name" value="PHD_P300"/>
</dbReference>
<keyword evidence="13" id="KW-0832">Ubl conjugation</keyword>
<accession>A0A8S4AX98</accession>
<keyword evidence="10" id="KW-0677">Repeat</keyword>
<keyword evidence="9 23" id="KW-0479">Metal-binding</keyword>
<feature type="compositionally biased region" description="Pro residues" evidence="25">
    <location>
        <begin position="1895"/>
        <end position="1909"/>
    </location>
</feature>
<feature type="compositionally biased region" description="Low complexity" evidence="25">
    <location>
        <begin position="2476"/>
        <end position="2486"/>
    </location>
</feature>
<feature type="compositionally biased region" description="Low complexity" evidence="25">
    <location>
        <begin position="2523"/>
        <end position="2534"/>
    </location>
</feature>
<keyword evidence="15" id="KW-0805">Transcription regulation</keyword>
<dbReference type="SUPFAM" id="SSF47370">
    <property type="entry name" value="Bromodomain"/>
    <property type="match status" value="1"/>
</dbReference>
<evidence type="ECO:0000313" key="31">
    <source>
        <dbReference type="EMBL" id="CAG5897504.1"/>
    </source>
</evidence>
<evidence type="ECO:0000259" key="26">
    <source>
        <dbReference type="PROSITE" id="PS50014"/>
    </source>
</evidence>
<dbReference type="CDD" id="cd02337">
    <property type="entry name" value="ZZ_CBP"/>
    <property type="match status" value="1"/>
</dbReference>
<evidence type="ECO:0000259" key="28">
    <source>
        <dbReference type="PROSITE" id="PS50135"/>
    </source>
</evidence>
<keyword evidence="7" id="KW-0597">Phosphoprotein</keyword>
<comment type="caution">
    <text evidence="31">The sequence shown here is derived from an EMBL/GenBank/DDBJ whole genome shotgun (WGS) entry which is preliminary data.</text>
</comment>
<feature type="compositionally biased region" description="Low complexity" evidence="25">
    <location>
        <begin position="2430"/>
        <end position="2440"/>
    </location>
</feature>
<dbReference type="Gene3D" id="1.10.1630.10">
    <property type="entry name" value="Nuclear receptor coactivator, CREB-bp-like, interlocking domain"/>
    <property type="match status" value="1"/>
</dbReference>
<evidence type="ECO:0000256" key="15">
    <source>
        <dbReference type="ARBA" id="ARBA00023015"/>
    </source>
</evidence>
<evidence type="ECO:0000256" key="22">
    <source>
        <dbReference type="PROSITE-ProRule" id="PRU00035"/>
    </source>
</evidence>
<dbReference type="PROSITE" id="PS50135">
    <property type="entry name" value="ZF_ZZ_2"/>
    <property type="match status" value="1"/>
</dbReference>
<dbReference type="Pfam" id="PF00569">
    <property type="entry name" value="ZZ"/>
    <property type="match status" value="1"/>
</dbReference>
<feature type="compositionally biased region" description="Basic and acidic residues" evidence="25">
    <location>
        <begin position="1033"/>
        <end position="1044"/>
    </location>
</feature>
<evidence type="ECO:0000256" key="4">
    <source>
        <dbReference type="ARBA" id="ARBA00022481"/>
    </source>
</evidence>
<dbReference type="Gene3D" id="2.10.110.40">
    <property type="match status" value="1"/>
</dbReference>
<feature type="region of interest" description="Disordered" evidence="25">
    <location>
        <begin position="2210"/>
        <end position="2243"/>
    </location>
</feature>
<feature type="region of interest" description="Disordered" evidence="25">
    <location>
        <begin position="2131"/>
        <end position="2194"/>
    </location>
</feature>
<dbReference type="InterPro" id="IPR036427">
    <property type="entry name" value="Bromodomain-like_sf"/>
</dbReference>
<dbReference type="PANTHER" id="PTHR13808">
    <property type="entry name" value="CBP/P300-RELATED"/>
    <property type="match status" value="1"/>
</dbReference>
<dbReference type="PROSITE" id="PS50134">
    <property type="entry name" value="ZF_TAZ"/>
    <property type="match status" value="2"/>
</dbReference>
<keyword evidence="16" id="KW-0090">Biological rhythms</keyword>
<dbReference type="InterPro" id="IPR031162">
    <property type="entry name" value="CBP_P300_HAT"/>
</dbReference>
<feature type="domain" description="ZZ-type" evidence="28">
    <location>
        <begin position="1686"/>
        <end position="1734"/>
    </location>
</feature>
<dbReference type="Proteomes" id="UP000677803">
    <property type="component" value="Unassembled WGS sequence"/>
</dbReference>
<feature type="compositionally biased region" description="Polar residues" evidence="25">
    <location>
        <begin position="782"/>
        <end position="796"/>
    </location>
</feature>
<dbReference type="Gene3D" id="1.20.920.10">
    <property type="entry name" value="Bromodomain-like"/>
    <property type="match status" value="1"/>
</dbReference>
<feature type="compositionally biased region" description="Low complexity" evidence="25">
    <location>
        <begin position="18"/>
        <end position="28"/>
    </location>
</feature>
<dbReference type="SMART" id="SM00297">
    <property type="entry name" value="BROMO"/>
    <property type="match status" value="1"/>
</dbReference>
<dbReference type="CDD" id="cd15802">
    <property type="entry name" value="RING_CBP-p300"/>
    <property type="match status" value="1"/>
</dbReference>
<dbReference type="InterPro" id="IPR001487">
    <property type="entry name" value="Bromodomain"/>
</dbReference>
<feature type="compositionally biased region" description="Polar residues" evidence="25">
    <location>
        <begin position="704"/>
        <end position="713"/>
    </location>
</feature>
<evidence type="ECO:0000259" key="27">
    <source>
        <dbReference type="PROSITE" id="PS50134"/>
    </source>
</evidence>
<feature type="compositionally biased region" description="Low complexity" evidence="25">
    <location>
        <begin position="95"/>
        <end position="116"/>
    </location>
</feature>
<dbReference type="SUPFAM" id="SSF57850">
    <property type="entry name" value="RING/U-box"/>
    <property type="match status" value="1"/>
</dbReference>
<feature type="compositionally biased region" description="Low complexity" evidence="25">
    <location>
        <begin position="2039"/>
        <end position="2048"/>
    </location>
</feature>
<dbReference type="GO" id="GO:0005667">
    <property type="term" value="C:transcription regulator complex"/>
    <property type="evidence" value="ECO:0007669"/>
    <property type="project" value="TreeGrafter"/>
</dbReference>
<dbReference type="FunFam" id="3.30.60.90:FF:000003">
    <property type="entry name" value="E1A binding protein p300"/>
    <property type="match status" value="1"/>
</dbReference>
<feature type="compositionally biased region" description="Low complexity" evidence="25">
    <location>
        <begin position="2230"/>
        <end position="2240"/>
    </location>
</feature>
<feature type="region of interest" description="Disordered" evidence="25">
    <location>
        <begin position="1540"/>
        <end position="1599"/>
    </location>
</feature>
<dbReference type="CDD" id="cd15646">
    <property type="entry name" value="PHD_p300"/>
    <property type="match status" value="1"/>
</dbReference>
<evidence type="ECO:0000256" key="5">
    <source>
        <dbReference type="ARBA" id="ARBA00022490"/>
    </source>
</evidence>
<feature type="compositionally biased region" description="Low complexity" evidence="25">
    <location>
        <begin position="1910"/>
        <end position="1931"/>
    </location>
</feature>
<dbReference type="FunFam" id="2.10.110.40:FF:000001">
    <property type="entry name" value="E1A binding protein p300"/>
    <property type="match status" value="1"/>
</dbReference>
<evidence type="ECO:0000256" key="13">
    <source>
        <dbReference type="ARBA" id="ARBA00022843"/>
    </source>
</evidence>
<dbReference type="Pfam" id="PF09030">
    <property type="entry name" value="Creb_binding"/>
    <property type="match status" value="1"/>
</dbReference>
<feature type="compositionally biased region" description="Low complexity" evidence="25">
    <location>
        <begin position="714"/>
        <end position="728"/>
    </location>
</feature>
<name>A0A8S4AX98_9TELE</name>
<evidence type="ECO:0000256" key="3">
    <source>
        <dbReference type="ARBA" id="ARBA00013184"/>
    </source>
</evidence>
<dbReference type="GO" id="GO:0048511">
    <property type="term" value="P:rhythmic process"/>
    <property type="evidence" value="ECO:0007669"/>
    <property type="project" value="UniProtKB-KW"/>
</dbReference>
<dbReference type="InterPro" id="IPR013083">
    <property type="entry name" value="Znf_RING/FYVE/PHD"/>
</dbReference>
<feature type="region of interest" description="Disordered" evidence="25">
    <location>
        <begin position="760"/>
        <end position="1072"/>
    </location>
</feature>
<dbReference type="PROSITE" id="PS50014">
    <property type="entry name" value="BROMODOMAIN_2"/>
    <property type="match status" value="1"/>
</dbReference>
<feature type="region of interest" description="Disordered" evidence="25">
    <location>
        <begin position="2304"/>
        <end position="2671"/>
    </location>
</feature>
<dbReference type="FunFam" id="3.30.40.10:FF:000034">
    <property type="entry name" value="Histone acetyltransferase p300"/>
    <property type="match status" value="1"/>
</dbReference>
<dbReference type="InterPro" id="IPR037073">
    <property type="entry name" value="Nuc_rcpt_coact_CREBbp_sf"/>
</dbReference>
<feature type="compositionally biased region" description="Basic and acidic residues" evidence="25">
    <location>
        <begin position="982"/>
        <end position="1017"/>
    </location>
</feature>
<dbReference type="SMART" id="SM01250">
    <property type="entry name" value="KAT11"/>
    <property type="match status" value="1"/>
</dbReference>
<dbReference type="FunFam" id="1.20.1020.10:FF:000001">
    <property type="entry name" value="E1A binding protein p300"/>
    <property type="match status" value="1"/>
</dbReference>
<feature type="compositionally biased region" description="Low complexity" evidence="25">
    <location>
        <begin position="878"/>
        <end position="889"/>
    </location>
</feature>
<feature type="compositionally biased region" description="Low complexity" evidence="25">
    <location>
        <begin position="1050"/>
        <end position="1063"/>
    </location>
</feature>
<feature type="region of interest" description="Disordered" evidence="25">
    <location>
        <begin position="94"/>
        <end position="141"/>
    </location>
</feature>
<dbReference type="SUPFAM" id="SSF47040">
    <property type="entry name" value="Kix domain of CBP (creb binding protein)"/>
    <property type="match status" value="1"/>
</dbReference>
<dbReference type="EC" id="2.3.1.48" evidence="3"/>
<feature type="compositionally biased region" description="Low complexity" evidence="25">
    <location>
        <begin position="797"/>
        <end position="817"/>
    </location>
</feature>
<evidence type="ECO:0000256" key="19">
    <source>
        <dbReference type="ARBA" id="ARBA00023242"/>
    </source>
</evidence>
<keyword evidence="12 23" id="KW-0862">Zinc</keyword>
<organism evidence="31 32">
    <name type="scientific">Menidia menidia</name>
    <name type="common">Atlantic silverside</name>
    <dbReference type="NCBI Taxonomy" id="238744"/>
    <lineage>
        <taxon>Eukaryota</taxon>
        <taxon>Metazoa</taxon>
        <taxon>Chordata</taxon>
        <taxon>Craniata</taxon>
        <taxon>Vertebrata</taxon>
        <taxon>Euteleostomi</taxon>
        <taxon>Actinopterygii</taxon>
        <taxon>Neopterygii</taxon>
        <taxon>Teleostei</taxon>
        <taxon>Neoteleostei</taxon>
        <taxon>Acanthomorphata</taxon>
        <taxon>Ovalentaria</taxon>
        <taxon>Atherinomorphae</taxon>
        <taxon>Atheriniformes</taxon>
        <taxon>Atherinopsidae</taxon>
        <taxon>Menidiinae</taxon>
        <taxon>Menidia</taxon>
    </lineage>
</organism>
<keyword evidence="20" id="KW-0012">Acyltransferase</keyword>
<dbReference type="Gene3D" id="1.10.246.20">
    <property type="entry name" value="Coactivator CBP, KIX domain"/>
    <property type="match status" value="1"/>
</dbReference>
<evidence type="ECO:0000256" key="14">
    <source>
        <dbReference type="ARBA" id="ARBA00022990"/>
    </source>
</evidence>
<dbReference type="Gene3D" id="3.30.60.90">
    <property type="match status" value="1"/>
</dbReference>
<dbReference type="CDD" id="cd05495">
    <property type="entry name" value="Bromo_cbp_like"/>
    <property type="match status" value="1"/>
</dbReference>
<proteinExistence type="predicted"/>
<keyword evidence="5" id="KW-0963">Cytoplasm</keyword>
<dbReference type="InterPro" id="IPR000197">
    <property type="entry name" value="Znf_TAZ"/>
</dbReference>
<feature type="compositionally biased region" description="Polar residues" evidence="25">
    <location>
        <begin position="2657"/>
        <end position="2671"/>
    </location>
</feature>
<feature type="compositionally biased region" description="Gly residues" evidence="25">
    <location>
        <begin position="2020"/>
        <end position="2034"/>
    </location>
</feature>
<feature type="domain" description="CBP/p300-type HAT" evidence="30">
    <location>
        <begin position="1307"/>
        <end position="1684"/>
    </location>
</feature>
<dbReference type="GO" id="GO:0005654">
    <property type="term" value="C:nucleoplasm"/>
    <property type="evidence" value="ECO:0007669"/>
    <property type="project" value="UniProtKB-ARBA"/>
</dbReference>
<dbReference type="GO" id="GO:0004402">
    <property type="term" value="F:histone acetyltransferase activity"/>
    <property type="evidence" value="ECO:0007669"/>
    <property type="project" value="InterPro"/>
</dbReference>
<evidence type="ECO:0000256" key="18">
    <source>
        <dbReference type="ARBA" id="ARBA00023163"/>
    </source>
</evidence>
<dbReference type="Pfam" id="PF02172">
    <property type="entry name" value="KIX"/>
    <property type="match status" value="1"/>
</dbReference>
<dbReference type="PROSITE" id="PS50952">
    <property type="entry name" value="KIX"/>
    <property type="match status" value="1"/>
</dbReference>
<keyword evidence="4" id="KW-0488">Methylation</keyword>
<feature type="compositionally biased region" description="Basic and acidic residues" evidence="25">
    <location>
        <begin position="1540"/>
        <end position="1552"/>
    </location>
</feature>
<feature type="compositionally biased region" description="Polar residues" evidence="25">
    <location>
        <begin position="2347"/>
        <end position="2359"/>
    </location>
</feature>
<dbReference type="PROSITE" id="PS00633">
    <property type="entry name" value="BROMODOMAIN_1"/>
    <property type="match status" value="1"/>
</dbReference>
<feature type="compositionally biased region" description="Gly residues" evidence="25">
    <location>
        <begin position="2307"/>
        <end position="2345"/>
    </location>
</feature>
<dbReference type="GO" id="GO:0045944">
    <property type="term" value="P:positive regulation of transcription by RNA polymerase II"/>
    <property type="evidence" value="ECO:0007669"/>
    <property type="project" value="TreeGrafter"/>
</dbReference>
<dbReference type="SUPFAM" id="SSF57933">
    <property type="entry name" value="TAZ domain"/>
    <property type="match status" value="2"/>
</dbReference>
<dbReference type="FunFam" id="1.20.920.10:FF:000001">
    <property type="entry name" value="Histone acetyltransferase p300"/>
    <property type="match status" value="1"/>
</dbReference>
<dbReference type="Pfam" id="PF08214">
    <property type="entry name" value="HAT_KAT11"/>
    <property type="match status" value="1"/>
</dbReference>
<keyword evidence="19" id="KW-0539">Nucleus</keyword>
<evidence type="ECO:0000256" key="17">
    <source>
        <dbReference type="ARBA" id="ARBA00023117"/>
    </source>
</evidence>
<evidence type="ECO:0000259" key="29">
    <source>
        <dbReference type="PROSITE" id="PS50952"/>
    </source>
</evidence>
<feature type="compositionally biased region" description="Low complexity" evidence="25">
    <location>
        <begin position="2164"/>
        <end position="2175"/>
    </location>
</feature>
<evidence type="ECO:0000256" key="2">
    <source>
        <dbReference type="ARBA" id="ARBA00004496"/>
    </source>
</evidence>
<keyword evidence="11 24" id="KW-0863">Zinc-finger</keyword>
<evidence type="ECO:0000256" key="11">
    <source>
        <dbReference type="ARBA" id="ARBA00022771"/>
    </source>
</evidence>
<dbReference type="GO" id="GO:0140297">
    <property type="term" value="F:DNA-binding transcription factor binding"/>
    <property type="evidence" value="ECO:0007669"/>
    <property type="project" value="UniProtKB-ARBA"/>
</dbReference>
<dbReference type="InterPro" id="IPR000433">
    <property type="entry name" value="Znf_ZZ"/>
</dbReference>
<dbReference type="GO" id="GO:0031490">
    <property type="term" value="F:chromatin DNA binding"/>
    <property type="evidence" value="ECO:0007669"/>
    <property type="project" value="TreeGrafter"/>
</dbReference>
<feature type="compositionally biased region" description="Low complexity" evidence="25">
    <location>
        <begin position="2495"/>
        <end position="2512"/>
    </location>
</feature>
<feature type="compositionally biased region" description="Low complexity" evidence="25">
    <location>
        <begin position="2210"/>
        <end position="2223"/>
    </location>
</feature>